<feature type="compositionally biased region" description="Basic and acidic residues" evidence="3">
    <location>
        <begin position="225"/>
        <end position="239"/>
    </location>
</feature>
<dbReference type="GO" id="GO:0042393">
    <property type="term" value="F:histone binding"/>
    <property type="evidence" value="ECO:0007669"/>
    <property type="project" value="TreeGrafter"/>
</dbReference>
<organism evidence="5 7">
    <name type="scientific">Puccinia coronata f. sp. avenae</name>
    <dbReference type="NCBI Taxonomy" id="200324"/>
    <lineage>
        <taxon>Eukaryota</taxon>
        <taxon>Fungi</taxon>
        <taxon>Dikarya</taxon>
        <taxon>Basidiomycota</taxon>
        <taxon>Pucciniomycotina</taxon>
        <taxon>Pucciniomycetes</taxon>
        <taxon>Pucciniales</taxon>
        <taxon>Pucciniaceae</taxon>
        <taxon>Puccinia</taxon>
    </lineage>
</organism>
<feature type="compositionally biased region" description="Polar residues" evidence="3">
    <location>
        <begin position="160"/>
        <end position="174"/>
    </location>
</feature>
<feature type="region of interest" description="Disordered" evidence="3">
    <location>
        <begin position="403"/>
        <end position="433"/>
    </location>
</feature>
<dbReference type="OrthoDB" id="6259853at2759"/>
<feature type="region of interest" description="Disordered" evidence="3">
    <location>
        <begin position="36"/>
        <end position="352"/>
    </location>
</feature>
<dbReference type="GO" id="GO:0003677">
    <property type="term" value="F:DNA binding"/>
    <property type="evidence" value="ECO:0007669"/>
    <property type="project" value="TreeGrafter"/>
</dbReference>
<evidence type="ECO:0000313" key="6">
    <source>
        <dbReference type="Proteomes" id="UP000235388"/>
    </source>
</evidence>
<comment type="caution">
    <text evidence="5">The sequence shown here is derived from an EMBL/GenBank/DDBJ whole genome shotgun (WGS) entry which is preliminary data.</text>
</comment>
<dbReference type="EMBL" id="PGCJ01000532">
    <property type="protein sequence ID" value="PLW26609.1"/>
    <property type="molecule type" value="Genomic_DNA"/>
</dbReference>
<dbReference type="PANTHER" id="PTHR22691">
    <property type="entry name" value="YEAST SPT2-RELATED"/>
    <property type="match status" value="1"/>
</dbReference>
<dbReference type="Proteomes" id="UP000235388">
    <property type="component" value="Unassembled WGS sequence"/>
</dbReference>
<keyword evidence="2" id="KW-0175">Coiled coil</keyword>
<feature type="compositionally biased region" description="Low complexity" evidence="3">
    <location>
        <begin position="113"/>
        <end position="122"/>
    </location>
</feature>
<reference evidence="6 7" key="1">
    <citation type="submission" date="2017-11" db="EMBL/GenBank/DDBJ databases">
        <title>De novo assembly and phasing of dikaryotic genomes from two isolates of Puccinia coronata f. sp. avenae, the causal agent of oat crown rust.</title>
        <authorList>
            <person name="Miller M.E."/>
            <person name="Zhang Y."/>
            <person name="Omidvar V."/>
            <person name="Sperschneider J."/>
            <person name="Schwessinger B."/>
            <person name="Raley C."/>
            <person name="Palmer J.M."/>
            <person name="Garnica D."/>
            <person name="Upadhyaya N."/>
            <person name="Rathjen J."/>
            <person name="Taylor J.M."/>
            <person name="Park R.F."/>
            <person name="Dodds P.N."/>
            <person name="Hirsch C.D."/>
            <person name="Kianian S.F."/>
            <person name="Figueroa M."/>
        </authorList>
    </citation>
    <scope>NUCLEOTIDE SEQUENCE [LARGE SCALE GENOMIC DNA]</scope>
    <source>
        <strain evidence="4">12NC29</strain>
        <strain evidence="5">12SD80</strain>
    </source>
</reference>
<evidence type="ECO:0000313" key="7">
    <source>
        <dbReference type="Proteomes" id="UP000235392"/>
    </source>
</evidence>
<keyword evidence="6" id="KW-1185">Reference proteome</keyword>
<dbReference type="STRING" id="200324.A0A2N5U5W6"/>
<sequence length="433" mass="48810">MPSFDALMELANQQTTASQIAFAKENQIRQAREKVKRLEEERKEKERMRLEKERLARQKLEDEQKEKRLAEERERRQAERAAGAQQPRKQDQGPSGSRIGNKLTPSAHHRSTARPSSSTPTHFDVDPEEKRRLEREEKQARARARLFGESVAAHKKPKPSRSSANTSHSNNSLSKGKAPIRGNAPGATSQSVSGTPSGVTARQRISQTFSASERKPLNQTKRDRRTIEEIEQDMKRNRGEASTSHLTHKRSVAPLKPVASSSSTLKDLSKSPRAGSEVVSAVKRKAPDVPPTRPPKRPQIVTSLSKDGKAKGIRPSPSARVGLTAHRRQDATVSDEEDDSSGTDVISDHGEQVAPAIRDEIWKIMGKDRRQYTANPIFSDDEDDMEADIDDVLEEEGRAARLARLEDQREQERLRQHELEKKKRLMQQRRLSK</sequence>
<dbReference type="PANTHER" id="PTHR22691:SF8">
    <property type="entry name" value="PROTEIN SPT2 HOMOLOG"/>
    <property type="match status" value="1"/>
</dbReference>
<comment type="similarity">
    <text evidence="1">Belongs to the SPT2 family.</text>
</comment>
<feature type="compositionally biased region" description="Basic and acidic residues" evidence="3">
    <location>
        <begin position="36"/>
        <end position="79"/>
    </location>
</feature>
<dbReference type="Pfam" id="PF08243">
    <property type="entry name" value="SPT2"/>
    <property type="match status" value="1"/>
</dbReference>
<dbReference type="SMART" id="SM00784">
    <property type="entry name" value="SPT2"/>
    <property type="match status" value="1"/>
</dbReference>
<dbReference type="GO" id="GO:0006360">
    <property type="term" value="P:transcription by RNA polymerase I"/>
    <property type="evidence" value="ECO:0007669"/>
    <property type="project" value="TreeGrafter"/>
</dbReference>
<feature type="compositionally biased region" description="Basic and acidic residues" evidence="3">
    <location>
        <begin position="123"/>
        <end position="140"/>
    </location>
</feature>
<name>A0A2N5U5W6_9BASI</name>
<dbReference type="EMBL" id="PGCI01000227">
    <property type="protein sequence ID" value="PLW33120.1"/>
    <property type="molecule type" value="Genomic_DNA"/>
</dbReference>
<accession>A0A2N5U5W6</accession>
<evidence type="ECO:0000256" key="3">
    <source>
        <dbReference type="SAM" id="MobiDB-lite"/>
    </source>
</evidence>
<evidence type="ECO:0000313" key="5">
    <source>
        <dbReference type="EMBL" id="PLW33120.1"/>
    </source>
</evidence>
<evidence type="ECO:0000256" key="2">
    <source>
        <dbReference type="ARBA" id="ARBA00023054"/>
    </source>
</evidence>
<dbReference type="GO" id="GO:0005730">
    <property type="term" value="C:nucleolus"/>
    <property type="evidence" value="ECO:0007669"/>
    <property type="project" value="TreeGrafter"/>
</dbReference>
<feature type="compositionally biased region" description="Basic and acidic residues" evidence="3">
    <location>
        <begin position="403"/>
        <end position="421"/>
    </location>
</feature>
<dbReference type="AlphaFoldDB" id="A0A2N5U5W6"/>
<proteinExistence type="inferred from homology"/>
<feature type="compositionally biased region" description="Polar residues" evidence="3">
    <location>
        <begin position="186"/>
        <end position="211"/>
    </location>
</feature>
<dbReference type="Proteomes" id="UP000235392">
    <property type="component" value="Unassembled WGS sequence"/>
</dbReference>
<dbReference type="GO" id="GO:0006334">
    <property type="term" value="P:nucleosome assembly"/>
    <property type="evidence" value="ECO:0007669"/>
    <property type="project" value="TreeGrafter"/>
</dbReference>
<dbReference type="InterPro" id="IPR013256">
    <property type="entry name" value="Chromatin_SPT2"/>
</dbReference>
<evidence type="ECO:0000313" key="4">
    <source>
        <dbReference type="EMBL" id="PLW26609.1"/>
    </source>
</evidence>
<protein>
    <submittedName>
        <fullName evidence="5">Uncharacterized protein</fullName>
    </submittedName>
</protein>
<evidence type="ECO:0000256" key="1">
    <source>
        <dbReference type="ARBA" id="ARBA00006461"/>
    </source>
</evidence>
<gene>
    <name evidence="4" type="ORF">PCANC_25858</name>
    <name evidence="5" type="ORF">PCASD_17569</name>
</gene>
<feature type="compositionally biased region" description="Basic residues" evidence="3">
    <location>
        <begin position="422"/>
        <end position="433"/>
    </location>
</feature>